<dbReference type="AlphaFoldDB" id="A0A7S3VGB1"/>
<dbReference type="EMBL" id="HBIO01030966">
    <property type="protein sequence ID" value="CAE0478861.1"/>
    <property type="molecule type" value="Transcribed_RNA"/>
</dbReference>
<reference evidence="1" key="1">
    <citation type="submission" date="2021-01" db="EMBL/GenBank/DDBJ databases">
        <authorList>
            <person name="Corre E."/>
            <person name="Pelletier E."/>
            <person name="Niang G."/>
            <person name="Scheremetjew M."/>
            <person name="Finn R."/>
            <person name="Kale V."/>
            <person name="Holt S."/>
            <person name="Cochrane G."/>
            <person name="Meng A."/>
            <person name="Brown T."/>
            <person name="Cohen L."/>
        </authorList>
    </citation>
    <scope>NUCLEOTIDE SEQUENCE</scope>
    <source>
        <strain evidence="1">MM31A-1</strain>
    </source>
</reference>
<dbReference type="PANTHER" id="PTHR38585">
    <property type="entry name" value="TRANSMEMBRANE PROTEIN"/>
    <property type="match status" value="1"/>
</dbReference>
<accession>A0A7S3VGB1</accession>
<evidence type="ECO:0000313" key="1">
    <source>
        <dbReference type="EMBL" id="CAE0478861.1"/>
    </source>
</evidence>
<sequence length="378" mass="41343">MRSIDSTAFALKNELSTRLPSSKDFFSATSSGKPSVLSSTFDAFEFSSLEPFFKAAVPTVVGTLTFAASLSLSTFLQFRLLKISTSTPPPIPSLVGIGSVAAAALVSHVFSVKAFEVINNSYREGNFVGHYNTHTGITMGNLFTMPIDMNLFDERNLSHAVRVCIVGIVVYKGLGGRFWSISPSSLTHLGSFARNIFSLPASSRYATKGERHTIEKLGRAIGCHTCGSREIFGRAKGQNGVRFIADHMPPQSVVKQINSRWHRKFLGKYGVVKQRFFPQCVTCSNKQGGILSRAVLETSKNLSTSGGGANAHLHGRRLRKEHLAGGALVAITLFGAKDQDIFRNGGGNRARFKKMQVEVVEKMTDVWVYTRKIIRSKV</sequence>
<name>A0A7S3VGB1_9STRA</name>
<protein>
    <submittedName>
        <fullName evidence="1">Uncharacterized protein</fullName>
    </submittedName>
</protein>
<dbReference type="PANTHER" id="PTHR38585:SF1">
    <property type="entry name" value="TRANSMEMBRANE PROTEIN"/>
    <property type="match status" value="1"/>
</dbReference>
<gene>
    <name evidence="1" type="ORF">CDEB00056_LOCUS23714</name>
</gene>
<proteinExistence type="predicted"/>
<organism evidence="1">
    <name type="scientific">Chaetoceros debilis</name>
    <dbReference type="NCBI Taxonomy" id="122233"/>
    <lineage>
        <taxon>Eukaryota</taxon>
        <taxon>Sar</taxon>
        <taxon>Stramenopiles</taxon>
        <taxon>Ochrophyta</taxon>
        <taxon>Bacillariophyta</taxon>
        <taxon>Coscinodiscophyceae</taxon>
        <taxon>Chaetocerotophycidae</taxon>
        <taxon>Chaetocerotales</taxon>
        <taxon>Chaetocerotaceae</taxon>
        <taxon>Chaetoceros</taxon>
    </lineage>
</organism>